<proteinExistence type="predicted"/>
<comment type="caution">
    <text evidence="1">The sequence shown here is derived from an EMBL/GenBank/DDBJ whole genome shotgun (WGS) entry which is preliminary data.</text>
</comment>
<gene>
    <name evidence="1" type="ORF">QWZ18_01625</name>
</gene>
<name>A0ABT8AI33_9HYPH</name>
<evidence type="ECO:0000313" key="2">
    <source>
        <dbReference type="Proteomes" id="UP001244297"/>
    </source>
</evidence>
<evidence type="ECO:0000313" key="1">
    <source>
        <dbReference type="EMBL" id="MDN3569320.1"/>
    </source>
</evidence>
<accession>A0ABT8AI33</accession>
<dbReference type="EMBL" id="JAUFPT010000003">
    <property type="protein sequence ID" value="MDN3569320.1"/>
    <property type="molecule type" value="Genomic_DNA"/>
</dbReference>
<reference evidence="2" key="1">
    <citation type="journal article" date="2019" name="Int. J. Syst. Evol. Microbiol.">
        <title>The Global Catalogue of Microorganisms (GCM) 10K type strain sequencing project: providing services to taxonomists for standard genome sequencing and annotation.</title>
        <authorList>
            <consortium name="The Broad Institute Genomics Platform"/>
            <consortium name="The Broad Institute Genome Sequencing Center for Infectious Disease"/>
            <person name="Wu L."/>
            <person name="Ma J."/>
        </authorList>
    </citation>
    <scope>NUCLEOTIDE SEQUENCE [LARGE SCALE GENOMIC DNA]</scope>
    <source>
        <strain evidence="2">CECT 7806</strain>
    </source>
</reference>
<dbReference type="RefSeq" id="WP_238293122.1">
    <property type="nucleotide sequence ID" value="NZ_BPQS01000063.1"/>
</dbReference>
<sequence length="70" mass="7958">MPENEACEDAVAALRRQFDRIGELLGEMKDGRWWPDDHVGDEDAATVLLHTHRIEESVQEIARIVAAMKD</sequence>
<organism evidence="1 2">
    <name type="scientific">Methylobacterium longum</name>
    <dbReference type="NCBI Taxonomy" id="767694"/>
    <lineage>
        <taxon>Bacteria</taxon>
        <taxon>Pseudomonadati</taxon>
        <taxon>Pseudomonadota</taxon>
        <taxon>Alphaproteobacteria</taxon>
        <taxon>Hyphomicrobiales</taxon>
        <taxon>Methylobacteriaceae</taxon>
        <taxon>Methylobacterium</taxon>
    </lineage>
</organism>
<keyword evidence="2" id="KW-1185">Reference proteome</keyword>
<protein>
    <submittedName>
        <fullName evidence="1">Uncharacterized protein</fullName>
    </submittedName>
</protein>
<dbReference type="Proteomes" id="UP001244297">
    <property type="component" value="Unassembled WGS sequence"/>
</dbReference>